<organism evidence="2 3">
    <name type="scientific">Colletotrichum higginsianum (strain IMI 349063)</name>
    <name type="common">Crucifer anthracnose fungus</name>
    <dbReference type="NCBI Taxonomy" id="759273"/>
    <lineage>
        <taxon>Eukaryota</taxon>
        <taxon>Fungi</taxon>
        <taxon>Dikarya</taxon>
        <taxon>Ascomycota</taxon>
        <taxon>Pezizomycotina</taxon>
        <taxon>Sordariomycetes</taxon>
        <taxon>Hypocreomycetidae</taxon>
        <taxon>Glomerellales</taxon>
        <taxon>Glomerellaceae</taxon>
        <taxon>Colletotrichum</taxon>
        <taxon>Colletotrichum destructivum species complex</taxon>
    </lineage>
</organism>
<dbReference type="HOGENOM" id="CLU_2621907_0_0_1"/>
<evidence type="ECO:0000313" key="2">
    <source>
        <dbReference type="EMBL" id="CCF40863.1"/>
    </source>
</evidence>
<gene>
    <name evidence="2" type="ORF">CH063_11314</name>
</gene>
<evidence type="ECO:0000313" key="3">
    <source>
        <dbReference type="Proteomes" id="UP000007174"/>
    </source>
</evidence>
<dbReference type="Proteomes" id="UP000007174">
    <property type="component" value="Unassembled WGS sequence"/>
</dbReference>
<feature type="region of interest" description="Disordered" evidence="1">
    <location>
        <begin position="1"/>
        <end position="56"/>
    </location>
</feature>
<accession>H1VKW0</accession>
<name>H1VKW0_COLHI</name>
<protein>
    <submittedName>
        <fullName evidence="2">Uncharacterized protein</fullName>
    </submittedName>
</protein>
<feature type="compositionally biased region" description="Polar residues" evidence="1">
    <location>
        <begin position="24"/>
        <end position="36"/>
    </location>
</feature>
<evidence type="ECO:0000256" key="1">
    <source>
        <dbReference type="SAM" id="MobiDB-lite"/>
    </source>
</evidence>
<dbReference type="AlphaFoldDB" id="H1VKW0"/>
<reference evidence="3" key="1">
    <citation type="journal article" date="2012" name="Nat. Genet.">
        <title>Lifestyle transitions in plant pathogenic Colletotrichum fungi deciphered by genome and transcriptome analyses.</title>
        <authorList>
            <person name="O'Connell R.J."/>
            <person name="Thon M.R."/>
            <person name="Hacquard S."/>
            <person name="Amyotte S.G."/>
            <person name="Kleemann J."/>
            <person name="Torres M.F."/>
            <person name="Damm U."/>
            <person name="Buiate E.A."/>
            <person name="Epstein L."/>
            <person name="Alkan N."/>
            <person name="Altmueller J."/>
            <person name="Alvarado-Balderrama L."/>
            <person name="Bauser C.A."/>
            <person name="Becker C."/>
            <person name="Birren B.W."/>
            <person name="Chen Z."/>
            <person name="Choi J."/>
            <person name="Crouch J.A."/>
            <person name="Duvick J.P."/>
            <person name="Farman M.A."/>
            <person name="Gan P."/>
            <person name="Heiman D."/>
            <person name="Henrissat B."/>
            <person name="Howard R.J."/>
            <person name="Kabbage M."/>
            <person name="Koch C."/>
            <person name="Kracher B."/>
            <person name="Kubo Y."/>
            <person name="Law A.D."/>
            <person name="Lebrun M.-H."/>
            <person name="Lee Y.-H."/>
            <person name="Miyara I."/>
            <person name="Moore N."/>
            <person name="Neumann U."/>
            <person name="Nordstroem K."/>
            <person name="Panaccione D.G."/>
            <person name="Panstruga R."/>
            <person name="Place M."/>
            <person name="Proctor R.H."/>
            <person name="Prusky D."/>
            <person name="Rech G."/>
            <person name="Reinhardt R."/>
            <person name="Rollins J.A."/>
            <person name="Rounsley S."/>
            <person name="Schardl C.L."/>
            <person name="Schwartz D.C."/>
            <person name="Shenoy N."/>
            <person name="Shirasu K."/>
            <person name="Sikhakolli U.R."/>
            <person name="Stueber K."/>
            <person name="Sukno S.A."/>
            <person name="Sweigard J.A."/>
            <person name="Takano Y."/>
            <person name="Takahara H."/>
            <person name="Trail F."/>
            <person name="van der Does H.C."/>
            <person name="Voll L.M."/>
            <person name="Will I."/>
            <person name="Young S."/>
            <person name="Zeng Q."/>
            <person name="Zhang J."/>
            <person name="Zhou S."/>
            <person name="Dickman M.B."/>
            <person name="Schulze-Lefert P."/>
            <person name="Ver Loren van Themaat E."/>
            <person name="Ma L.-J."/>
            <person name="Vaillancourt L.J."/>
        </authorList>
    </citation>
    <scope>NUCLEOTIDE SEQUENCE [LARGE SCALE GENOMIC DNA]</scope>
    <source>
        <strain evidence="3">IMI 349063</strain>
    </source>
</reference>
<sequence>MLLSPVTPAGTHRPPGTKAPNSAKPPQSSAHSASTNDEFRLQGSKATNTTAPGCSGPEVVLVPCRDYPTRHIIHAKQA</sequence>
<proteinExistence type="predicted"/>
<dbReference type="EMBL" id="CACQ02004347">
    <property type="protein sequence ID" value="CCF40863.1"/>
    <property type="molecule type" value="Genomic_DNA"/>
</dbReference>